<dbReference type="AlphaFoldDB" id="A0A4Y7QG57"/>
<feature type="compositionally biased region" description="Polar residues" evidence="2">
    <location>
        <begin position="645"/>
        <end position="667"/>
    </location>
</feature>
<name>A0A4Y7QG57_9AGAM</name>
<dbReference type="PROSITE" id="PS50086">
    <property type="entry name" value="TBC_RABGAP"/>
    <property type="match status" value="1"/>
</dbReference>
<feature type="compositionally biased region" description="Polar residues" evidence="2">
    <location>
        <begin position="437"/>
        <end position="447"/>
    </location>
</feature>
<evidence type="ECO:0000256" key="1">
    <source>
        <dbReference type="SAM" id="Coils"/>
    </source>
</evidence>
<sequence>MAASSSASMRVHSHPLSPEQTVISGRRSRAKLDVPETQSSTSYFTLKAQSEQHFDDPGGRESQTLKAGPSRGGGHGDAGARHGRRPNQSLTSLWNGNPKPPVFVISESEELDRKDHSLSSPLLEMLEEHPVKELAQFGPVTTSQVLSTKWHDMSDEQIQTEISRFSTAGSPSETPAHPYHSTLRVLSAALDRLSRARIDLEESRKRLEEKERKRREKSQLLLRELQPSELDVARRMLDTLFADDSEDLEVSKKRSLNSLAESLNEALTDQVPMARSVPMESSTPIAILTPKEVRETVALPDESSLPKNNTPDASSSSDKSSKVRHRGRSESVSSIAASSVKSERSAIGNWMGTWWGKERSEKSTSGRTTPSLSKNEAGASVSPSVEVDAPPVTPGRDAPRVPHVGKGHRRKSHKSVFAALGFSLANSPATAGREGSLSPTDQRSSEPVESPRAIVGSPMHGVFPATPIAPQLTKSLDLPESESAVQTPTGSQDAHHDYPQGVTLKAIVQASRVMTNDPSSILVSREEGASEVIEALALQLVRNARDDGVSLRAKPKEKPNGAKDIHEVKSPKVSMALPASEGATMTLNKALIAQESAKQTAKKSQMLASSFVNPSIGSFIAHQHRKLSSVVGIAAMGGHVNAAKDTSVSPARTNSNATSTQPQSNGKPGSVPLESIVPDTAKPPTHYLSRTYTSVTAKNFKPSIPLPASRLSVRQKDPNVEHFTDRYGFLYDVSQYDVLLLLRATECGNTAPACLTGIKIADRYEDDEWQEDSDERQGKIDVIKDACECSGIPGDAHPATPASRDEPIVCSVENRGESIKSPSLKREPSTVSSRERSSTITSNATSVAKSQTSILTVDSDTPLHGCANTVRHMLAQLTEIHDQNQRTQRKVWDAFLKQRSKVLKPNKSSGQSATTSLGGAAALLGLGTSVEEEELSHSEGLIGFAQMGHSASREERKEFERLLRGGIPLVYRPKVWLECSGGLEMREPGLFQDLLAAKASDDAVLAEIEKDVGRTMPLNVFFGGDGAGVDKLRRVLIAYSRRNPDVGYCQGMNLVASTLLLVYADEEEAFWVLAAIIEHLLPGDFFSPSLLVSRACPLVLLDYVEEMAPKLHAHLNELGVDLPAICFSWFLSLFTDCLPVETLFRVWDILLVDGPDVLFRIALSILLDNEAELLRCGSIPSMYVALESLPTRMWKADKLLQSESDLHNSVLHSDIIKRRNAHVADLKSFM</sequence>
<dbReference type="InterPro" id="IPR035969">
    <property type="entry name" value="Rab-GAP_TBC_sf"/>
</dbReference>
<dbReference type="OrthoDB" id="294251at2759"/>
<dbReference type="VEuPathDB" id="FungiDB:BD410DRAFT_743726"/>
<dbReference type="Pfam" id="PF00566">
    <property type="entry name" value="RabGAP-TBC"/>
    <property type="match status" value="1"/>
</dbReference>
<dbReference type="EMBL" id="ML170163">
    <property type="protein sequence ID" value="TDL25839.1"/>
    <property type="molecule type" value="Genomic_DNA"/>
</dbReference>
<dbReference type="STRING" id="50990.A0A4Y7QG57"/>
<dbReference type="InterPro" id="IPR000195">
    <property type="entry name" value="Rab-GAP-TBC_dom"/>
</dbReference>
<feature type="region of interest" description="Disordered" evidence="2">
    <location>
        <begin position="1"/>
        <end position="101"/>
    </location>
</feature>
<feature type="compositionally biased region" description="Low complexity" evidence="2">
    <location>
        <begin position="330"/>
        <end position="340"/>
    </location>
</feature>
<dbReference type="Proteomes" id="UP000294933">
    <property type="component" value="Unassembled WGS sequence"/>
</dbReference>
<feature type="region of interest" description="Disordered" evidence="2">
    <location>
        <begin position="478"/>
        <end position="497"/>
    </location>
</feature>
<dbReference type="FunFam" id="1.10.8.270:FF:000026">
    <property type="entry name" value="TBC (Tre-2/Bub2/Cdc16) domain family"/>
    <property type="match status" value="1"/>
</dbReference>
<keyword evidence="5" id="KW-1185">Reference proteome</keyword>
<feature type="compositionally biased region" description="Basic and acidic residues" evidence="2">
    <location>
        <begin position="50"/>
        <end position="59"/>
    </location>
</feature>
<feature type="compositionally biased region" description="Polar residues" evidence="2">
    <location>
        <begin position="86"/>
        <end position="95"/>
    </location>
</feature>
<accession>A0A4Y7QG57</accession>
<dbReference type="GO" id="GO:0031267">
    <property type="term" value="F:small GTPase binding"/>
    <property type="evidence" value="ECO:0007669"/>
    <property type="project" value="TreeGrafter"/>
</dbReference>
<feature type="coiled-coil region" evidence="1">
    <location>
        <begin position="183"/>
        <end position="220"/>
    </location>
</feature>
<feature type="compositionally biased region" description="Basic residues" evidence="2">
    <location>
        <begin position="403"/>
        <end position="414"/>
    </location>
</feature>
<protein>
    <submittedName>
        <fullName evidence="4">TBC-domain-containing protein</fullName>
    </submittedName>
</protein>
<dbReference type="Gene3D" id="1.10.472.80">
    <property type="entry name" value="Ypt/Rab-GAP domain of gyp1p, domain 3"/>
    <property type="match status" value="1"/>
</dbReference>
<evidence type="ECO:0000313" key="4">
    <source>
        <dbReference type="EMBL" id="TDL25839.1"/>
    </source>
</evidence>
<dbReference type="PANTHER" id="PTHR47219:SF20">
    <property type="entry name" value="TBC1 DOMAIN FAMILY MEMBER 2B"/>
    <property type="match status" value="1"/>
</dbReference>
<proteinExistence type="predicted"/>
<organism evidence="4 5">
    <name type="scientific">Rickenella mellea</name>
    <dbReference type="NCBI Taxonomy" id="50990"/>
    <lineage>
        <taxon>Eukaryota</taxon>
        <taxon>Fungi</taxon>
        <taxon>Dikarya</taxon>
        <taxon>Basidiomycota</taxon>
        <taxon>Agaricomycotina</taxon>
        <taxon>Agaricomycetes</taxon>
        <taxon>Hymenochaetales</taxon>
        <taxon>Rickenellaceae</taxon>
        <taxon>Rickenella</taxon>
    </lineage>
</organism>
<feature type="compositionally biased region" description="Polar residues" evidence="2">
    <location>
        <begin position="36"/>
        <end position="49"/>
    </location>
</feature>
<evidence type="ECO:0000259" key="3">
    <source>
        <dbReference type="PROSITE" id="PS50086"/>
    </source>
</evidence>
<feature type="domain" description="Rab-GAP TBC" evidence="3">
    <location>
        <begin position="966"/>
        <end position="1154"/>
    </location>
</feature>
<evidence type="ECO:0000256" key="2">
    <source>
        <dbReference type="SAM" id="MobiDB-lite"/>
    </source>
</evidence>
<dbReference type="SMART" id="SM00164">
    <property type="entry name" value="TBC"/>
    <property type="match status" value="1"/>
</dbReference>
<dbReference type="InterPro" id="IPR050302">
    <property type="entry name" value="Rab_GAP_TBC_domain"/>
</dbReference>
<keyword evidence="1" id="KW-0175">Coiled coil</keyword>
<feature type="region of interest" description="Disordered" evidence="2">
    <location>
        <begin position="427"/>
        <end position="466"/>
    </location>
</feature>
<feature type="compositionally biased region" description="Basic and acidic residues" evidence="2">
    <location>
        <begin position="814"/>
        <end position="837"/>
    </location>
</feature>
<feature type="compositionally biased region" description="Polar residues" evidence="2">
    <location>
        <begin position="365"/>
        <end position="374"/>
    </location>
</feature>
<gene>
    <name evidence="4" type="ORF">BD410DRAFT_743726</name>
</gene>
<dbReference type="GO" id="GO:0005096">
    <property type="term" value="F:GTPase activator activity"/>
    <property type="evidence" value="ECO:0007669"/>
    <property type="project" value="TreeGrafter"/>
</dbReference>
<feature type="region of interest" description="Disordered" evidence="2">
    <location>
        <begin position="645"/>
        <end position="684"/>
    </location>
</feature>
<dbReference type="PANTHER" id="PTHR47219">
    <property type="entry name" value="RAB GTPASE-ACTIVATING PROTEIN 1-LIKE"/>
    <property type="match status" value="1"/>
</dbReference>
<evidence type="ECO:0000313" key="5">
    <source>
        <dbReference type="Proteomes" id="UP000294933"/>
    </source>
</evidence>
<feature type="compositionally biased region" description="Polar residues" evidence="2">
    <location>
        <begin position="483"/>
        <end position="492"/>
    </location>
</feature>
<dbReference type="Gene3D" id="1.10.8.270">
    <property type="entry name" value="putative rabgap domain of human tbc1 domain family member 14 like domains"/>
    <property type="match status" value="1"/>
</dbReference>
<feature type="region of interest" description="Disordered" evidence="2">
    <location>
        <begin position="298"/>
        <end position="415"/>
    </location>
</feature>
<feature type="region of interest" description="Disordered" evidence="2">
    <location>
        <begin position="814"/>
        <end position="850"/>
    </location>
</feature>
<dbReference type="SUPFAM" id="SSF47923">
    <property type="entry name" value="Ypt/Rab-GAP domain of gyp1p"/>
    <property type="match status" value="2"/>
</dbReference>
<reference evidence="4 5" key="1">
    <citation type="submission" date="2018-06" db="EMBL/GenBank/DDBJ databases">
        <title>A transcriptomic atlas of mushroom development highlights an independent origin of complex multicellularity.</title>
        <authorList>
            <consortium name="DOE Joint Genome Institute"/>
            <person name="Krizsan K."/>
            <person name="Almasi E."/>
            <person name="Merenyi Z."/>
            <person name="Sahu N."/>
            <person name="Viragh M."/>
            <person name="Koszo T."/>
            <person name="Mondo S."/>
            <person name="Kiss B."/>
            <person name="Balint B."/>
            <person name="Kues U."/>
            <person name="Barry K."/>
            <person name="Hegedus J.C."/>
            <person name="Henrissat B."/>
            <person name="Johnson J."/>
            <person name="Lipzen A."/>
            <person name="Ohm R."/>
            <person name="Nagy I."/>
            <person name="Pangilinan J."/>
            <person name="Yan J."/>
            <person name="Xiong Y."/>
            <person name="Grigoriev I.V."/>
            <person name="Hibbett D.S."/>
            <person name="Nagy L.G."/>
        </authorList>
    </citation>
    <scope>NUCLEOTIDE SEQUENCE [LARGE SCALE GENOMIC DNA]</scope>
    <source>
        <strain evidence="4 5">SZMC22713</strain>
    </source>
</reference>
<feature type="compositionally biased region" description="Polar residues" evidence="2">
    <location>
        <begin position="838"/>
        <end position="850"/>
    </location>
</feature>